<dbReference type="GO" id="GO:0006388">
    <property type="term" value="P:tRNA splicing, via endonucleolytic cleavage and ligation"/>
    <property type="evidence" value="ECO:0007669"/>
    <property type="project" value="UniProtKB-UniRule"/>
</dbReference>
<comment type="function">
    <text evidence="4 5">Removes the 2'-phosphate from RNA via an intermediate in which the phosphate is ADP-ribosylated by NAD followed by a presumed transesterification to release the RNA and generate ADP-ribose 1''-2''-cyclic phosphate (APPR&gt;P). May function as an ADP-ribosylase.</text>
</comment>
<dbReference type="KEGG" id="this:HZT40_18540"/>
<proteinExistence type="inferred from homology"/>
<dbReference type="NCBIfam" id="NF002014">
    <property type="entry name" value="PRK00819.1-4"/>
    <property type="match status" value="1"/>
</dbReference>
<dbReference type="Gene3D" id="1.10.10.970">
    <property type="entry name" value="RNA 2'-phosphotransferase, Tpt1/KptA family, N-terminal domain"/>
    <property type="match status" value="1"/>
</dbReference>
<keyword evidence="2 5" id="KW-0808">Transferase</keyword>
<dbReference type="HAMAP" id="MF_00299">
    <property type="entry name" value="KptA"/>
    <property type="match status" value="1"/>
</dbReference>
<comment type="similarity">
    <text evidence="1 5">Belongs to the KptA/TPT1 family.</text>
</comment>
<gene>
    <name evidence="5" type="primary">kptA</name>
    <name evidence="6" type="ORF">HZT40_18540</name>
</gene>
<dbReference type="EMBL" id="CP059265">
    <property type="protein sequence ID" value="QLQ33261.1"/>
    <property type="molecule type" value="Genomic_DNA"/>
</dbReference>
<organism evidence="6 7">
    <name type="scientific">Candidatus Thiothrix singaporensis</name>
    <dbReference type="NCBI Taxonomy" id="2799669"/>
    <lineage>
        <taxon>Bacteria</taxon>
        <taxon>Pseudomonadati</taxon>
        <taxon>Pseudomonadota</taxon>
        <taxon>Gammaproteobacteria</taxon>
        <taxon>Thiotrichales</taxon>
        <taxon>Thiotrichaceae</taxon>
        <taxon>Thiothrix</taxon>
    </lineage>
</organism>
<evidence type="ECO:0000256" key="5">
    <source>
        <dbReference type="HAMAP-Rule" id="MF_00299"/>
    </source>
</evidence>
<dbReference type="EC" id="2.7.1.-" evidence="5"/>
<dbReference type="SUPFAM" id="SSF56399">
    <property type="entry name" value="ADP-ribosylation"/>
    <property type="match status" value="1"/>
</dbReference>
<evidence type="ECO:0000313" key="7">
    <source>
        <dbReference type="Proteomes" id="UP000510621"/>
    </source>
</evidence>
<dbReference type="InterPro" id="IPR002745">
    <property type="entry name" value="Ptrans_KptA/Tpt1"/>
</dbReference>
<name>A0A7L6AVX6_9GAMM</name>
<protein>
    <recommendedName>
        <fullName evidence="5">Probable RNA 2'-phosphotransferase</fullName>
        <ecNumber evidence="5">2.7.1.-</ecNumber>
    </recommendedName>
</protein>
<dbReference type="InterPro" id="IPR042080">
    <property type="entry name" value="RNA_2'-PTrans_N"/>
</dbReference>
<dbReference type="GO" id="GO:0000215">
    <property type="term" value="F:tRNA 2'-phosphotransferase activity"/>
    <property type="evidence" value="ECO:0007669"/>
    <property type="project" value="TreeGrafter"/>
</dbReference>
<accession>A0A7L6AVX6</accession>
<evidence type="ECO:0000256" key="1">
    <source>
        <dbReference type="ARBA" id="ARBA00009836"/>
    </source>
</evidence>
<evidence type="ECO:0000256" key="4">
    <source>
        <dbReference type="ARBA" id="ARBA00025212"/>
    </source>
</evidence>
<dbReference type="Proteomes" id="UP000510621">
    <property type="component" value="Chromosome"/>
</dbReference>
<evidence type="ECO:0000313" key="6">
    <source>
        <dbReference type="EMBL" id="QLQ33261.1"/>
    </source>
</evidence>
<evidence type="ECO:0000256" key="3">
    <source>
        <dbReference type="ARBA" id="ARBA00023027"/>
    </source>
</evidence>
<dbReference type="Pfam" id="PF01885">
    <property type="entry name" value="PTS_2-RNA"/>
    <property type="match status" value="1"/>
</dbReference>
<keyword evidence="3 5" id="KW-0520">NAD</keyword>
<sequence>MDQKRKIQIGKFISLVLRHEPQKIGLVLDESGWASVDGLLAGLASKGKKLSFAELEEIVVTNDKQRYSFNEDKTRIRANQGHSLELDLQLEPQTPPDVLYHGTATRFMPSINQQGLQKRNRHHVHLSADRETALKVGSRHGTPVVLVIDAAAMQVDGCLFYCNGVWLTDTVAPHYFSPEVQLQE</sequence>
<dbReference type="Gene3D" id="3.20.170.30">
    <property type="match status" value="1"/>
</dbReference>
<dbReference type="PANTHER" id="PTHR12684:SF2">
    <property type="entry name" value="TRNA 2'-PHOSPHOTRANSFERASE 1"/>
    <property type="match status" value="1"/>
</dbReference>
<dbReference type="InterPro" id="IPR022928">
    <property type="entry name" value="RNA_2'-PTrans_KptA"/>
</dbReference>
<reference evidence="6" key="1">
    <citation type="submission" date="2020-06" db="EMBL/GenBank/DDBJ databases">
        <title>Analysis procedures for assessing recovery of high quality, complete, closed genomes from Nanopore long read metagenome sequencing.</title>
        <authorList>
            <person name="Bessarab I."/>
            <person name="Arumugam K."/>
            <person name="Haryono M."/>
            <person name="Liu X."/>
            <person name="Roy S."/>
            <person name="Zuniga-Montanez R.E."/>
            <person name="Qiu G."/>
            <person name="Drautz-Moses D.I."/>
            <person name="Law Y.Y."/>
            <person name="Wuertz S."/>
            <person name="Lauro F.M."/>
            <person name="Huson D.H."/>
            <person name="Williams R.B."/>
        </authorList>
    </citation>
    <scope>NUCLEOTIDE SEQUENCE [LARGE SCALE GENOMIC DNA]</scope>
    <source>
        <strain evidence="6">SSD2</strain>
    </source>
</reference>
<dbReference type="PANTHER" id="PTHR12684">
    <property type="entry name" value="PUTATIVE PHOSPHOTRANSFERASE"/>
    <property type="match status" value="1"/>
</dbReference>
<keyword evidence="7" id="KW-1185">Reference proteome</keyword>
<dbReference type="InterPro" id="IPR042081">
    <property type="entry name" value="RNA_2'-PTrans_C"/>
</dbReference>
<dbReference type="GO" id="GO:0003950">
    <property type="term" value="F:NAD+ poly-ADP-ribosyltransferase activity"/>
    <property type="evidence" value="ECO:0007669"/>
    <property type="project" value="InterPro"/>
</dbReference>
<evidence type="ECO:0000256" key="2">
    <source>
        <dbReference type="ARBA" id="ARBA00022679"/>
    </source>
</evidence>
<dbReference type="AlphaFoldDB" id="A0A7L6AVX6"/>